<dbReference type="InterPro" id="IPR002563">
    <property type="entry name" value="Flavin_Rdtase-like_dom"/>
</dbReference>
<dbReference type="SUPFAM" id="SSF50475">
    <property type="entry name" value="FMN-binding split barrel"/>
    <property type="match status" value="1"/>
</dbReference>
<accession>A0A645FFH5</accession>
<evidence type="ECO:0000256" key="1">
    <source>
        <dbReference type="ARBA" id="ARBA00038054"/>
    </source>
</evidence>
<proteinExistence type="inferred from homology"/>
<organism evidence="3">
    <name type="scientific">bioreactor metagenome</name>
    <dbReference type="NCBI Taxonomy" id="1076179"/>
    <lineage>
        <taxon>unclassified sequences</taxon>
        <taxon>metagenomes</taxon>
        <taxon>ecological metagenomes</taxon>
    </lineage>
</organism>
<dbReference type="GO" id="GO:0010181">
    <property type="term" value="F:FMN binding"/>
    <property type="evidence" value="ECO:0007669"/>
    <property type="project" value="InterPro"/>
</dbReference>
<gene>
    <name evidence="3" type="ORF">SDC9_159674</name>
</gene>
<comment type="caution">
    <text evidence="3">The sequence shown here is derived from an EMBL/GenBank/DDBJ whole genome shotgun (WGS) entry which is preliminary data.</text>
</comment>
<dbReference type="Pfam" id="PF01613">
    <property type="entry name" value="Flavin_Reduct"/>
    <property type="match status" value="1"/>
</dbReference>
<dbReference type="InterPro" id="IPR052174">
    <property type="entry name" value="Flavoredoxin"/>
</dbReference>
<dbReference type="SMART" id="SM00903">
    <property type="entry name" value="Flavin_Reduct"/>
    <property type="match status" value="1"/>
</dbReference>
<comment type="similarity">
    <text evidence="1">Belongs to the flavoredoxin family.</text>
</comment>
<reference evidence="3" key="1">
    <citation type="submission" date="2019-08" db="EMBL/GenBank/DDBJ databases">
        <authorList>
            <person name="Kucharzyk K."/>
            <person name="Murdoch R.W."/>
            <person name="Higgins S."/>
            <person name="Loffler F."/>
        </authorList>
    </citation>
    <scope>NUCLEOTIDE SEQUENCE</scope>
</reference>
<evidence type="ECO:0000313" key="3">
    <source>
        <dbReference type="EMBL" id="MPN12356.1"/>
    </source>
</evidence>
<dbReference type="InterPro" id="IPR012349">
    <property type="entry name" value="Split_barrel_FMN-bd"/>
</dbReference>
<feature type="domain" description="Flavin reductase like" evidence="2">
    <location>
        <begin position="15"/>
        <end position="166"/>
    </location>
</feature>
<dbReference type="PANTHER" id="PTHR43567:SF5">
    <property type="entry name" value="HYPOTHETICAL CYTOSOLIC PROTEIN"/>
    <property type="match status" value="1"/>
</dbReference>
<dbReference type="EMBL" id="VSSQ01058688">
    <property type="protein sequence ID" value="MPN12356.1"/>
    <property type="molecule type" value="Genomic_DNA"/>
</dbReference>
<protein>
    <recommendedName>
        <fullName evidence="2">Flavin reductase like domain-containing protein</fullName>
    </recommendedName>
</protein>
<evidence type="ECO:0000259" key="2">
    <source>
        <dbReference type="SMART" id="SM00903"/>
    </source>
</evidence>
<dbReference type="Gene3D" id="2.30.110.10">
    <property type="entry name" value="Electron Transport, Fmn-binding Protein, Chain A"/>
    <property type="match status" value="1"/>
</dbReference>
<dbReference type="AlphaFoldDB" id="A0A645FFH5"/>
<name>A0A645FFH5_9ZZZZ</name>
<sequence>MAQELISEQYLAQALAILPKGAFLTTAADGKVNTMTIGWGSIGTVWQKPCFMVMVRQSRYTHELIEKSTEFTVSIPVNEMKKALGLCGTKSGRDMDKISAAELTLLPGKAVGVPVIKGCGLHFECKIVYKQTMEPTLLDENNNKAWYANGDYHTLYYGEIVAAYEE</sequence>
<dbReference type="PANTHER" id="PTHR43567">
    <property type="entry name" value="FLAVOREDOXIN-RELATED-RELATED"/>
    <property type="match status" value="1"/>
</dbReference>